<reference evidence="1 2" key="1">
    <citation type="submission" date="2021-01" db="EMBL/GenBank/DDBJ databases">
        <title>Genomic Encyclopedia of Type Strains, Phase IV (KMG-IV): sequencing the most valuable type-strain genomes for metagenomic binning, comparative biology and taxonomic classification.</title>
        <authorList>
            <person name="Goeker M."/>
        </authorList>
    </citation>
    <scope>NUCLEOTIDE SEQUENCE [LARGE SCALE GENOMIC DNA]</scope>
    <source>
        <strain evidence="1 2">DSM 24436</strain>
    </source>
</reference>
<dbReference type="RefSeq" id="WP_204665031.1">
    <property type="nucleotide sequence ID" value="NZ_JAFBDT010000023.1"/>
</dbReference>
<organism evidence="1 2">
    <name type="scientific">Fusibacter tunisiensis</name>
    <dbReference type="NCBI Taxonomy" id="1008308"/>
    <lineage>
        <taxon>Bacteria</taxon>
        <taxon>Bacillati</taxon>
        <taxon>Bacillota</taxon>
        <taxon>Clostridia</taxon>
        <taxon>Eubacteriales</taxon>
        <taxon>Eubacteriales Family XII. Incertae Sedis</taxon>
        <taxon>Fusibacter</taxon>
    </lineage>
</organism>
<sequence>MAKLSELIKVKDDVVFGGAVQVDWFYQDKAKAIAENFVFHGPDFFGVTEGEVEFTDHKLMDTCSYAKLISDKLNSENGNPLMLTIAGYGTGKSHMAVTLGKLFENKDPDIVNRILSNMRSADKVIAEQIKMDNDKKNLVLVLNGMKDFNLNIEILRASKKVLSAYGYSDDFFSDITKAYTIAKIFIERNFNLHEKHFNDEFSEINKSSMGLYDYMLEKIFDDKVFNKVNNVYEKINGTRIRWDEGITASEILKKLNDRLCGDNGVFNKILILFDEFGRYIEFAADRPELAGDSALQQIYETIQDSNNSIILVGFIQSDLKTYMARVKKSSSIARYIGRYESGEKLYLSSNLETIFANLVSSKDSHLYNEYVLENLQSSENVSKYNLLFEDIKVWSTYANTKGVWKDEKKFKDILVKGIYPMNPLSVLLLTSLSDWYQQRSALNFFMDSIKSISDKNVDKLGLLPEIFATDIIQGELFTELLLAEKEGRQRSENCMMFDRILVKHGEKLLGHQEKVLSSILVFKLLKFRVKRKEELLRAFSSLSGLNIKIIDDSLEVLENNVGVIVYDENRHTYDFVEDATGQNDFNAHFNRVRNRLDFITVESLITGEVKSKLGLLSDMQTDFAKMHNIKTNEWSYRQEIRTTNEMDESYFKSLCEDLKNSTQITSTRGVFIYVYLSEGDSYDQVVKLNNKYHLDKYPVVMWLLDDSEQNFYKTLFNEKIIAKFSKEESIKYSRFIDKFLENNDSDMKQTFKQLQSNREMITIDGVINTDKRMKAVLKEKFESLYTDVIPFPFEGFTNKQLSTPKKNLCLIAKSMLAGALNYSWIQVQDKGMRNIVTNVLVNPKIGWGVLNEKYEMQYPSNRNLYKLFTSLDREFKKSEALSLIDVYNRCVTTPIGMNDYSFALLLSIYMKLKGIEAKIVFRDKIIKNTEWSTLFYKDKSIDLKILESSKIIKVNIEGYLKKYQVLCNEIEHETNIARFEELTEKLQSLEMENDPPEELVDRVQTCHMRLDIGINQLRSFQNKIISIQGEFNRGTTDRLDFKYLLNAMVKGKHLVESEREESGHFDIPNSEIDKLDIIQDNGRDIIEERYMTYIKKQKCMSVSGVGPYRKWLERLAENLKELGYGKFATETLDHMERTTGNLKNIRMVQEAVEKCDAFIKVTKPTKYLTQEELLNLQKEGDSLLGLIQQNKVIDNRTRDSYVKSLNKIINQVVEFLDKIKAQITEIYDRSYEINTLEDAEEIKNLINELLEKGIRHDEKEYIMVIGRVVTSCLSDINDMKANNTLAYRADRIDELKLKYEEFVDDVDLNSMLDNYRSSIENEIQKENDYWMDSQKFDKDEMFNTWNAQKCQSYLAKTEVLPDFLNEDNVNMIGNWRFDVKSKMKELKIDSVVELFKSLNNQEKNECIKVLNTYVK</sequence>
<protein>
    <submittedName>
        <fullName evidence="1">Uncharacterized protein</fullName>
    </submittedName>
</protein>
<comment type="caution">
    <text evidence="1">The sequence shown here is derived from an EMBL/GenBank/DDBJ whole genome shotgun (WGS) entry which is preliminary data.</text>
</comment>
<evidence type="ECO:0000313" key="1">
    <source>
        <dbReference type="EMBL" id="MBM7562602.1"/>
    </source>
</evidence>
<name>A0ABS2MTA1_9FIRM</name>
<dbReference type="EMBL" id="JAFBDT010000023">
    <property type="protein sequence ID" value="MBM7562602.1"/>
    <property type="molecule type" value="Genomic_DNA"/>
</dbReference>
<dbReference type="Proteomes" id="UP000767854">
    <property type="component" value="Unassembled WGS sequence"/>
</dbReference>
<gene>
    <name evidence="1" type="ORF">JOC49_002163</name>
</gene>
<accession>A0ABS2MTA1</accession>
<keyword evidence="2" id="KW-1185">Reference proteome</keyword>
<evidence type="ECO:0000313" key="2">
    <source>
        <dbReference type="Proteomes" id="UP000767854"/>
    </source>
</evidence>
<proteinExistence type="predicted"/>